<dbReference type="Proteomes" id="UP000178606">
    <property type="component" value="Unassembled WGS sequence"/>
</dbReference>
<dbReference type="InterPro" id="IPR006439">
    <property type="entry name" value="HAD-SF_hydro_IA"/>
</dbReference>
<dbReference type="InterPro" id="IPR023198">
    <property type="entry name" value="PGP-like_dom2"/>
</dbReference>
<gene>
    <name evidence="1" type="ORF">A3F84_26830</name>
</gene>
<dbReference type="EMBL" id="MFKF01000341">
    <property type="protein sequence ID" value="OGG46109.1"/>
    <property type="molecule type" value="Genomic_DNA"/>
</dbReference>
<dbReference type="Gene3D" id="3.40.50.1000">
    <property type="entry name" value="HAD superfamily/HAD-like"/>
    <property type="match status" value="1"/>
</dbReference>
<comment type="caution">
    <text evidence="1">The sequence shown here is derived from an EMBL/GenBank/DDBJ whole genome shotgun (WGS) entry which is preliminary data.</text>
</comment>
<dbReference type="Pfam" id="PF13419">
    <property type="entry name" value="HAD_2"/>
    <property type="match status" value="1"/>
</dbReference>
<dbReference type="InterPro" id="IPR036412">
    <property type="entry name" value="HAD-like_sf"/>
</dbReference>
<dbReference type="PANTHER" id="PTHR18901">
    <property type="entry name" value="2-DEOXYGLUCOSE-6-PHOSPHATE PHOSPHATASE 2"/>
    <property type="match status" value="1"/>
</dbReference>
<evidence type="ECO:0000313" key="1">
    <source>
        <dbReference type="EMBL" id="OGG46109.1"/>
    </source>
</evidence>
<dbReference type="SFLD" id="SFLDG01129">
    <property type="entry name" value="C1.5:_HAD__Beta-PGM__Phosphata"/>
    <property type="match status" value="1"/>
</dbReference>
<protein>
    <recommendedName>
        <fullName evidence="3">Hydrolase</fullName>
    </recommendedName>
</protein>
<organism evidence="1 2">
    <name type="scientific">Handelsmanbacteria sp. (strain RIFCSPLOWO2_12_FULL_64_10)</name>
    <dbReference type="NCBI Taxonomy" id="1817868"/>
    <lineage>
        <taxon>Bacteria</taxon>
        <taxon>Candidatus Handelsmaniibacteriota</taxon>
    </lineage>
</organism>
<evidence type="ECO:0008006" key="3">
    <source>
        <dbReference type="Google" id="ProtNLM"/>
    </source>
</evidence>
<dbReference type="AlphaFoldDB" id="A0A1F6CAC8"/>
<dbReference type="Gene3D" id="1.10.150.240">
    <property type="entry name" value="Putative phosphatase, domain 2"/>
    <property type="match status" value="1"/>
</dbReference>
<accession>A0A1F6CAC8</accession>
<dbReference type="InterPro" id="IPR023214">
    <property type="entry name" value="HAD_sf"/>
</dbReference>
<dbReference type="PANTHER" id="PTHR18901:SF38">
    <property type="entry name" value="PSEUDOURIDINE-5'-PHOSPHATASE"/>
    <property type="match status" value="1"/>
</dbReference>
<dbReference type="SUPFAM" id="SSF56784">
    <property type="entry name" value="HAD-like"/>
    <property type="match status" value="1"/>
</dbReference>
<sequence>MKNRKYDAVLFDMDGLMVNTEELYYRTFNETLRDHGASLPQSGYVACVGHPVEDNSRYAVEHYRLDTTPETFCKTWLDRFDRAISDPAQVGMMPGFQDLLAHVRQRGYRLSVASSTSRPRLTVTLTNGVLAHLNGPETLDDLFEVIVSGSDVACAKPFPDIYLLTAERLGLPPARCLALEDSESGVKAARAAGVFVIAVPHAFTAHQDHSAAHARLACLEDVIKGGYV</sequence>
<dbReference type="NCBIfam" id="TIGR01509">
    <property type="entry name" value="HAD-SF-IA-v3"/>
    <property type="match status" value="1"/>
</dbReference>
<evidence type="ECO:0000313" key="2">
    <source>
        <dbReference type="Proteomes" id="UP000178606"/>
    </source>
</evidence>
<dbReference type="SFLD" id="SFLDS00003">
    <property type="entry name" value="Haloacid_Dehalogenase"/>
    <property type="match status" value="1"/>
</dbReference>
<dbReference type="InterPro" id="IPR041492">
    <property type="entry name" value="HAD_2"/>
</dbReference>
<reference evidence="1 2" key="1">
    <citation type="journal article" date="2016" name="Nat. Commun.">
        <title>Thousands of microbial genomes shed light on interconnected biogeochemical processes in an aquifer system.</title>
        <authorList>
            <person name="Anantharaman K."/>
            <person name="Brown C.T."/>
            <person name="Hug L.A."/>
            <person name="Sharon I."/>
            <person name="Castelle C.J."/>
            <person name="Probst A.J."/>
            <person name="Thomas B.C."/>
            <person name="Singh A."/>
            <person name="Wilkins M.J."/>
            <person name="Karaoz U."/>
            <person name="Brodie E.L."/>
            <person name="Williams K.H."/>
            <person name="Hubbard S.S."/>
            <person name="Banfield J.F."/>
        </authorList>
    </citation>
    <scope>NUCLEOTIDE SEQUENCE [LARGE SCALE GENOMIC DNA]</scope>
    <source>
        <strain evidence="2">RIFCSPLOWO2_12_FULL_64_10</strain>
    </source>
</reference>
<proteinExistence type="predicted"/>
<name>A0A1F6CAC8_HANXR</name>